<dbReference type="Pfam" id="PF07534">
    <property type="entry name" value="TLD"/>
    <property type="match status" value="1"/>
</dbReference>
<evidence type="ECO:0000259" key="6">
    <source>
        <dbReference type="PROSITE" id="PS51886"/>
    </source>
</evidence>
<evidence type="ECO:0000256" key="3">
    <source>
        <dbReference type="ARBA" id="ARBA00023128"/>
    </source>
</evidence>
<keyword evidence="3" id="KW-0496">Mitochondrion</keyword>
<evidence type="ECO:0000256" key="2">
    <source>
        <dbReference type="ARBA" id="ARBA00009540"/>
    </source>
</evidence>
<dbReference type="AlphaFoldDB" id="A0A8S1R5P5"/>
<dbReference type="OrthoDB" id="26679at2759"/>
<sequence>MLNKFKNAFSKKQKPNQQTIQFEQFDQQQSEDLQNQNDFPNDFQIIDEQAMSIIEQEYNNKQQIQPEIEVEQQFQEDLIDYEVKVDDSLYGIALKFSICEDYLMRINNLSSDLIFQGQIIKIPKRIQKTYSVIPDQEQIQKIEYLWDPDTISQKFLVIYCNNKQNVEGQLTLTSDLVLFNPLQLDHLENNQKKIRLQACISMRDINEAVYYILPHQNGHMDYVVQILLSGIGNPKFEKKYRKQLDRYKKQKKSIATVFFRHSERDHTGKLYSEEIKKENCITMARFITEACSNYTEIVELTKLPFIDLIQDTKKQQNLDVDVEEIQDVIGERMGKLWASLEYVPLLKGNSNCFTDTTYKQVIESIPAIYRLANWNKLYDIDIQGSSYHNLLQEIRYIFPILLIIKDFDLNVFGAYISSEINKYSNGFKGNGETFLFNLDSEKSEILTYFWTEKNEDFVFCDESGIGIGCGDKFGIFIDQNLIFGYCNPCSTFDNPRFTTSEKFRIKHLEIWTIEQQ</sequence>
<dbReference type="GO" id="GO:0005739">
    <property type="term" value="C:mitochondrion"/>
    <property type="evidence" value="ECO:0007669"/>
    <property type="project" value="UniProtKB-SubCell"/>
</dbReference>
<accession>A0A8S1R5P5</accession>
<dbReference type="PANTHER" id="PTHR23354">
    <property type="entry name" value="NUCLEOLAR PROTEIN 7/ESTROGEN RECEPTOR COACTIVATOR-RELATED"/>
    <property type="match status" value="1"/>
</dbReference>
<gene>
    <name evidence="7" type="ORF">PSON_ATCC_30995.1.T1440086</name>
</gene>
<feature type="domain" description="LysM" evidence="5">
    <location>
        <begin position="79"/>
        <end position="122"/>
    </location>
</feature>
<feature type="domain" description="TLDc" evidence="6">
    <location>
        <begin position="351"/>
        <end position="514"/>
    </location>
</feature>
<dbReference type="InterPro" id="IPR018392">
    <property type="entry name" value="LysM"/>
</dbReference>
<evidence type="ECO:0000313" key="8">
    <source>
        <dbReference type="Proteomes" id="UP000692954"/>
    </source>
</evidence>
<evidence type="ECO:0000313" key="7">
    <source>
        <dbReference type="EMBL" id="CAD8123376.1"/>
    </source>
</evidence>
<comment type="similarity">
    <text evidence="2">Belongs to the OXR1 family.</text>
</comment>
<dbReference type="Proteomes" id="UP000692954">
    <property type="component" value="Unassembled WGS sequence"/>
</dbReference>
<name>A0A8S1R5P5_9CILI</name>
<evidence type="ECO:0000256" key="4">
    <source>
        <dbReference type="ARBA" id="ARBA00040604"/>
    </source>
</evidence>
<dbReference type="PROSITE" id="PS51782">
    <property type="entry name" value="LYSM"/>
    <property type="match status" value="1"/>
</dbReference>
<dbReference type="PANTHER" id="PTHR23354:SF62">
    <property type="entry name" value="MUSTARD, ISOFORM V"/>
    <property type="match status" value="1"/>
</dbReference>
<reference evidence="7" key="1">
    <citation type="submission" date="2021-01" db="EMBL/GenBank/DDBJ databases">
        <authorList>
            <consortium name="Genoscope - CEA"/>
            <person name="William W."/>
        </authorList>
    </citation>
    <scope>NUCLEOTIDE SEQUENCE</scope>
</reference>
<keyword evidence="8" id="KW-1185">Reference proteome</keyword>
<dbReference type="SMART" id="SM00584">
    <property type="entry name" value="TLDc"/>
    <property type="match status" value="1"/>
</dbReference>
<evidence type="ECO:0000259" key="5">
    <source>
        <dbReference type="PROSITE" id="PS51782"/>
    </source>
</evidence>
<organism evidence="7 8">
    <name type="scientific">Paramecium sonneborni</name>
    <dbReference type="NCBI Taxonomy" id="65129"/>
    <lineage>
        <taxon>Eukaryota</taxon>
        <taxon>Sar</taxon>
        <taxon>Alveolata</taxon>
        <taxon>Ciliophora</taxon>
        <taxon>Intramacronucleata</taxon>
        <taxon>Oligohymenophorea</taxon>
        <taxon>Peniculida</taxon>
        <taxon>Parameciidae</taxon>
        <taxon>Paramecium</taxon>
    </lineage>
</organism>
<dbReference type="SMART" id="SM00257">
    <property type="entry name" value="LysM"/>
    <property type="match status" value="1"/>
</dbReference>
<dbReference type="InterPro" id="IPR006571">
    <property type="entry name" value="TLDc_dom"/>
</dbReference>
<dbReference type="Pfam" id="PF01476">
    <property type="entry name" value="LysM"/>
    <property type="match status" value="1"/>
</dbReference>
<proteinExistence type="inferred from homology"/>
<protein>
    <recommendedName>
        <fullName evidence="4">Oxidation resistance protein 1</fullName>
    </recommendedName>
</protein>
<dbReference type="PROSITE" id="PS51886">
    <property type="entry name" value="TLDC"/>
    <property type="match status" value="1"/>
</dbReference>
<comment type="caution">
    <text evidence="7">The sequence shown here is derived from an EMBL/GenBank/DDBJ whole genome shotgun (WGS) entry which is preliminary data.</text>
</comment>
<evidence type="ECO:0000256" key="1">
    <source>
        <dbReference type="ARBA" id="ARBA00004173"/>
    </source>
</evidence>
<dbReference type="CDD" id="cd00118">
    <property type="entry name" value="LysM"/>
    <property type="match status" value="1"/>
</dbReference>
<dbReference type="EMBL" id="CAJJDN010000144">
    <property type="protein sequence ID" value="CAD8123376.1"/>
    <property type="molecule type" value="Genomic_DNA"/>
</dbReference>
<comment type="subcellular location">
    <subcellularLocation>
        <location evidence="1">Mitochondrion</location>
    </subcellularLocation>
</comment>